<feature type="non-terminal residue" evidence="10">
    <location>
        <position position="1"/>
    </location>
</feature>
<keyword evidence="3" id="KW-0479">Metal-binding</keyword>
<organism evidence="10 11">
    <name type="scientific">Rhizophagus irregularis</name>
    <dbReference type="NCBI Taxonomy" id="588596"/>
    <lineage>
        <taxon>Eukaryota</taxon>
        <taxon>Fungi</taxon>
        <taxon>Fungi incertae sedis</taxon>
        <taxon>Mucoromycota</taxon>
        <taxon>Glomeromycotina</taxon>
        <taxon>Glomeromycetes</taxon>
        <taxon>Glomerales</taxon>
        <taxon>Glomeraceae</taxon>
        <taxon>Rhizophagus</taxon>
    </lineage>
</organism>
<accession>A0A2N0R6L6</accession>
<dbReference type="VEuPathDB" id="FungiDB:RhiirA1_494272"/>
<dbReference type="GO" id="GO:0008270">
    <property type="term" value="F:zinc ion binding"/>
    <property type="evidence" value="ECO:0007669"/>
    <property type="project" value="UniProtKB-KW"/>
</dbReference>
<feature type="compositionally biased region" description="Polar residues" evidence="8">
    <location>
        <begin position="19"/>
        <end position="37"/>
    </location>
</feature>
<dbReference type="PANTHER" id="PTHR22605:SF1">
    <property type="entry name" value="RZ-TYPE DOMAIN-CONTAINING PROTEIN"/>
    <property type="match status" value="1"/>
</dbReference>
<feature type="region of interest" description="Disordered" evidence="8">
    <location>
        <begin position="4646"/>
        <end position="4673"/>
    </location>
</feature>
<dbReference type="Gene3D" id="2.60.40.10">
    <property type="entry name" value="Immunoglobulins"/>
    <property type="match status" value="1"/>
</dbReference>
<reference evidence="10 11" key="2">
    <citation type="submission" date="2017-10" db="EMBL/GenBank/DDBJ databases">
        <title>Genome analyses suggest a sexual origin of heterokaryosis in a supposedly ancient asexual fungus.</title>
        <authorList>
            <person name="Corradi N."/>
            <person name="Sedzielewska K."/>
            <person name="Noel J."/>
            <person name="Charron P."/>
            <person name="Farinelli L."/>
            <person name="Marton T."/>
            <person name="Kruger M."/>
            <person name="Pelin A."/>
            <person name="Brachmann A."/>
            <person name="Corradi N."/>
        </authorList>
    </citation>
    <scope>NUCLEOTIDE SEQUENCE [LARGE SCALE GENOMIC DNA]</scope>
    <source>
        <strain evidence="10 11">A1</strain>
    </source>
</reference>
<evidence type="ECO:0000256" key="5">
    <source>
        <dbReference type="ARBA" id="ARBA00022833"/>
    </source>
</evidence>
<proteinExistence type="predicted"/>
<comment type="caution">
    <text evidence="10">The sequence shown here is derived from an EMBL/GenBank/DDBJ whole genome shotgun (WGS) entry which is preliminary data.</text>
</comment>
<evidence type="ECO:0000313" key="11">
    <source>
        <dbReference type="Proteomes" id="UP000232688"/>
    </source>
</evidence>
<keyword evidence="2" id="KW-0963">Cytoplasm</keyword>
<feature type="compositionally biased region" description="Low complexity" evidence="8">
    <location>
        <begin position="182"/>
        <end position="196"/>
    </location>
</feature>
<gene>
    <name evidence="10" type="ORF">RhiirA1_494272</name>
</gene>
<feature type="domain" description="RZ-type" evidence="9">
    <location>
        <begin position="3854"/>
        <end position="3929"/>
    </location>
</feature>
<dbReference type="Gene3D" id="3.40.50.300">
    <property type="entry name" value="P-loop containing nucleotide triphosphate hydrolases"/>
    <property type="match status" value="1"/>
</dbReference>
<evidence type="ECO:0000259" key="9">
    <source>
        <dbReference type="PROSITE" id="PS51981"/>
    </source>
</evidence>
<feature type="compositionally biased region" description="Basic and acidic residues" evidence="8">
    <location>
        <begin position="129"/>
        <end position="143"/>
    </location>
</feature>
<dbReference type="GO" id="GO:0002376">
    <property type="term" value="P:immune system process"/>
    <property type="evidence" value="ECO:0007669"/>
    <property type="project" value="UniProtKB-KW"/>
</dbReference>
<protein>
    <recommendedName>
        <fullName evidence="9">RZ-type domain-containing protein</fullName>
    </recommendedName>
</protein>
<evidence type="ECO:0000256" key="8">
    <source>
        <dbReference type="SAM" id="MobiDB-lite"/>
    </source>
</evidence>
<dbReference type="PROSITE" id="PS51981">
    <property type="entry name" value="ZF_RZ"/>
    <property type="match status" value="1"/>
</dbReference>
<evidence type="ECO:0000256" key="2">
    <source>
        <dbReference type="ARBA" id="ARBA00022490"/>
    </source>
</evidence>
<dbReference type="GO" id="GO:0005737">
    <property type="term" value="C:cytoplasm"/>
    <property type="evidence" value="ECO:0007669"/>
    <property type="project" value="UniProtKB-SubCell"/>
</dbReference>
<evidence type="ECO:0000256" key="1">
    <source>
        <dbReference type="ARBA" id="ARBA00004496"/>
    </source>
</evidence>
<dbReference type="SUPFAM" id="SSF52540">
    <property type="entry name" value="P-loop containing nucleoside triphosphate hydrolases"/>
    <property type="match status" value="2"/>
</dbReference>
<keyword evidence="5" id="KW-0862">Zinc</keyword>
<reference evidence="10 11" key="1">
    <citation type="submission" date="2017-10" db="EMBL/GenBank/DDBJ databases">
        <title>Extensive intraspecific genome diversity in a model arbuscular mycorrhizal fungus.</title>
        <authorList>
            <person name="Chen E.C.H."/>
            <person name="Morin E."/>
            <person name="Baudet D."/>
            <person name="Noel J."/>
            <person name="Ndikumana S."/>
            <person name="Charron P."/>
            <person name="St-Onge C."/>
            <person name="Giorgi J."/>
            <person name="Grigoriev I.V."/>
            <person name="Roux C."/>
            <person name="Martin F.M."/>
            <person name="Corradi N."/>
        </authorList>
    </citation>
    <scope>NUCLEOTIDE SEQUENCE [LARGE SCALE GENOMIC DNA]</scope>
    <source>
        <strain evidence="10 11">A1</strain>
    </source>
</reference>
<feature type="compositionally biased region" description="Polar residues" evidence="8">
    <location>
        <begin position="68"/>
        <end position="79"/>
    </location>
</feature>
<evidence type="ECO:0000313" key="10">
    <source>
        <dbReference type="EMBL" id="PKC58945.1"/>
    </source>
</evidence>
<evidence type="ECO:0000256" key="3">
    <source>
        <dbReference type="ARBA" id="ARBA00022723"/>
    </source>
</evidence>
<feature type="compositionally biased region" description="Basic residues" evidence="8">
    <location>
        <begin position="161"/>
        <end position="170"/>
    </location>
</feature>
<dbReference type="InterPro" id="IPR013783">
    <property type="entry name" value="Ig-like_fold"/>
</dbReference>
<feature type="compositionally biased region" description="Basic and acidic residues" evidence="8">
    <location>
        <begin position="108"/>
        <end position="120"/>
    </location>
</feature>
<feature type="region of interest" description="Disordered" evidence="8">
    <location>
        <begin position="1"/>
        <end position="196"/>
    </location>
</feature>
<dbReference type="GO" id="GO:0004842">
    <property type="term" value="F:ubiquitin-protein transferase activity"/>
    <property type="evidence" value="ECO:0007669"/>
    <property type="project" value="InterPro"/>
</dbReference>
<feature type="compositionally biased region" description="Polar residues" evidence="8">
    <location>
        <begin position="86"/>
        <end position="107"/>
    </location>
</feature>
<name>A0A2N0R6L6_9GLOM</name>
<dbReference type="SMART" id="SM00382">
    <property type="entry name" value="AAA"/>
    <property type="match status" value="2"/>
</dbReference>
<dbReference type="VEuPathDB" id="FungiDB:FUN_008349"/>
<dbReference type="PANTHER" id="PTHR22605">
    <property type="entry name" value="RZ-TYPE DOMAIN-CONTAINING PROTEIN"/>
    <property type="match status" value="1"/>
</dbReference>
<dbReference type="EMBL" id="LLXH01001429">
    <property type="protein sequence ID" value="PKC58945.1"/>
    <property type="molecule type" value="Genomic_DNA"/>
</dbReference>
<dbReference type="VEuPathDB" id="FungiDB:RhiirFUN_008711"/>
<dbReference type="InterPro" id="IPR031248">
    <property type="entry name" value="RNF213"/>
</dbReference>
<dbReference type="InterPro" id="IPR003593">
    <property type="entry name" value="AAA+_ATPase"/>
</dbReference>
<feature type="coiled-coil region" evidence="7">
    <location>
        <begin position="909"/>
        <end position="960"/>
    </location>
</feature>
<dbReference type="InterPro" id="IPR027417">
    <property type="entry name" value="P-loop_NTPase"/>
</dbReference>
<dbReference type="GO" id="GO:0016887">
    <property type="term" value="F:ATP hydrolysis activity"/>
    <property type="evidence" value="ECO:0007669"/>
    <property type="project" value="InterPro"/>
</dbReference>
<keyword evidence="7" id="KW-0175">Coiled coil</keyword>
<dbReference type="Proteomes" id="UP000232688">
    <property type="component" value="Unassembled WGS sequence"/>
</dbReference>
<evidence type="ECO:0000256" key="4">
    <source>
        <dbReference type="ARBA" id="ARBA00022771"/>
    </source>
</evidence>
<keyword evidence="4" id="KW-0863">Zinc-finger</keyword>
<evidence type="ECO:0000256" key="6">
    <source>
        <dbReference type="ARBA" id="ARBA00022859"/>
    </source>
</evidence>
<comment type="subcellular location">
    <subcellularLocation>
        <location evidence="1">Cytoplasm</location>
    </subcellularLocation>
</comment>
<evidence type="ECO:0000256" key="7">
    <source>
        <dbReference type="SAM" id="Coils"/>
    </source>
</evidence>
<dbReference type="InterPro" id="IPR046439">
    <property type="entry name" value="ZF_RZ_dom"/>
</dbReference>
<sequence>NIDNSSDTSSTEKNDESSAENSNKPKFQQPPENVSETNNEDDNIDNSRDTSSTELNDESSAENPNKPKFQQSPENVSETNNEDNNIDNSRDTSSAVGENDQSYNNPGKSEKQKNKDKGKSTNEGSIATHETDEREDSEKEKSNLNEPTEATDPIQANLSKSQRKKLKKKQQAAQNNEESPPITQNQSQDQQSSSSTFSSIIINTAKNLIRTDEEEPDDTHIKIKFHVHLPSNISGMGEPIIMGNIPELGEWKEFKVKLRQFKRSFQSYTTYWYSEPIKIPIERFQRAVKYKYAIYKKGGKKNKNTSSFHYEGISDKDDRVLEMYKNQFDIWMKNNRDQQQGISDYMFLETIYNSVNQNNFKEAILEYDKILKNNRELTKSVTNLEFINRRKQEKSVHKRLFLCFLLGQCSFNSNFIGKFELPRNFHPGSLLEVISKIQHDTFPSENLRVVSKGIGLLIHHDIDRRSFEWLRIFPVAQYIDPKYSFIDSISFNYDVNYIENFFENLDSIIAYINAISNENVYVKVVKWLISHCNLKMFSRIWALIIHSEGVDNQLRPHLVEKVERLIPKHDPVELNKSFKELPENIRKIVTEPFRKKTIQLLTNGQFSLWERPRADAIFTLVNSPHLQWTNVDYLTVLETISDLIEYKLLEKFPILLKNWITGFKDTKDDKISQICVQWYKRLMDRMSTLSSSSASHEGTYVTTVFQHLSDVSIINEESIMNELMEITYNRIRHSSEFLIFRATTKVANMDPRAVLVFKRIIKEKINSTVQNHDEFLLKKMRVLCGCTNNGLNIPNKLCEEILNHIMTRLKDNSSRIDFEEFSTQLHLSLFESANFWTIILRATGNVENFHSHPHVQEAKTAIIKLATMINDGSIDIRLLQDLNVKNDDFLHYYLNSAEPSNEIITEGKLAEVRKQCRDYEQRLSKLDEFYLAFCQKTSDVENYTDELKERSNNLDKIQLEEALSSDHWGFHKDIIPMAENTNIFIKSQTFHNIFNKQFTNQEDIKVKFIAETLIGKVLMEYITICKQYEGWRNLEYSEATSFWYNVRNFDDELKLMLRFGHNIDTRDPGFTRTIRYLSEVKDWKERLKYLSMALIIFKVGRTEDDWLETGFADLNDDLKLGRLSKLFEIFDKKFSGFNSNSWALIKELSLSEEFIGFLRTIAEHDMKNLINGVDEHSDTRLIQEDTVSSLIQVKQCLLPLMNKTDLTLDNFLKDLNEVVDKNPSLASKLTLCNSNSMALQNMYKTISNRGEVTKEKIQNAVNIGTYYFIKEEKEDECILALKYYSKSSKSESNYDMNALQDLRGRALLISKPGGSYDSGNGKIDDTKSIMEEFVTQFDIAQNIVNLINKLTQLGHFGYRKYNESTKGTNRLGQISEKLKKELELWENVVNKAQEDCYYLTFYPSRHILAFHDFYTKVGKQTHNSKVCQTLVSFVNRKARLPYKQKSLGFGCRKDEYYQILKEIGDRLKSIFEKIPKNPRSIKDGERVVSDVVECGELFIAACGDKSRVPNIIMSFYANHGFYPEPWQLLICTSSTTAEELSIFIKRCFFASKNGYKNYLFCIANLELLDFELQYDLVNNIRTYITKVKEYYLALICCSETGMNHHILDQFSEHVHPTIGLSDKAMKAIYQELCPKVVCVTSELSGQGKTEWIKQENHRKHLVPKSFLISDGANYNSLVRQLKDFHIRNVDSLHINIISADNPGEVNIFLFQLLTLGIVSNNSDIASLTDSSVFIEVASSFDQRLLKSLPFINCLDRPHLKWNINRLIVSQEIHSPIQIVCNYLLLYEMGELDGKDIFFRSESSTDNDDSDEGIIRVPLTHKLCQQLLDKYFFKRIDAGISSFRFLDIFINVLADQLIRLSSSSFFEVHNLNLMIRENTVRSTLFNTLFDVSKDFATKSIQTRSAQLQEIADEAEIEQLKNIAQWDDSNHLLVFFMSQTPDSICSLYRDKSKVPDSVQNLLKSQHIETEKEWKLLDYRTMSSEQLLSTLECLARKTMYRIDYPQYALSVDNLLKMALMLLRTRANIPVVVCGEAGCGKTSLIGFLAGVVEVEFRALNIHAGITEQNIKDFMKESDKKAQSKEIWLFFDEINTCNHIGLLADLIAHRMLDGKPIHPNIRLFAACNPYRLRKKSISNVGIKAKNIRFEEQSRLVYEVKPLPDQILDYVWDYGRLQPNDEKIYIQIMVNDQLDTLGKPILADLLFASQEFIRNVEESYSVSLRDVKRAIKLVKFFHNSIQKRPLNQKDNKKSHNRQPDLVIRSYILALGLCYQSRLYDRELRKRYREEMCKIFLREKFIIREPLFNEVIREEQMDYIKRMTCPPNTAFNEALLENVLVIIVCILNHIPLFIVGSPGSSKSLAIRLVHQNLRGSDSNDEYFRTLPQVFFIPHQGSSSSTSDGIEKVFQKAKAYQETSSKEFPVISVVLLDEVGLAETSPFNPLKVLHSLLEPSYPADGPTVSVVGISNWRLDNSKSSRALLVQRPKFDLDDLIETAVRLLDKNNLELPSSEIKNYKASLRPLAVAYSEYEVEGQNEFPNFHGLRDYYSLVKSLSDKEMTPKNIHLSLARNFGGIKKHTETCLKYFEPVIKNFNEHKSWTYEQIPISILINDNLTSEGSRHLMVIGKSDSIVNILTYQLREMNFNPVVILGSQFPEDRDDYSYNILSRIMMCVEAGQPLILTDLEIIYGSLYDLWNQNYITMGSSDDPKYFTRVALGAYANPMLYVHPDFRCILVLDEKKLKDADPPLLNRFEKQVMTLDDILSRQQKELVTQLVEWTKQMSTVTGTNRDRFTQKDLFIGFCEEETLQSLVIDTINKHPNIGESELLEICKETLITIATSDGMVRIDKSPLEFEEIQHYKHIYFQDQHHNDIADYFQDLLHEQNANTNPDGHLIIVNSFSNINTNITFCLKNVTSKCYVLKLSTFKTENQFQKQMKKFWLGSDYELLILQCDTTTVNSECIKLAKFIIEQSRDEYLRKVQENNAIKNKHACIILHLRRETSANLMSFNFMCGWKQITIETLAKQEKPLSVLLEGNLCDLIETTYPFEDILKQETLWCLLCMKYPNNVKSVNHVKYLNRKILEHPNFVNCLKIRTQEWLKIKAKQDWQYHVASNKKLLYPYSSFSIALQAHIRTLVRHPIAKILCSLERLGATKTFLIHDLPEAEMSPRHVQFLNFWQDMFMNNKIVDIDILPEPKPDGYAMAVSGLDLQFPFSFYFMKQIDNFKTLYEEEISLLRKDRENIDPSTEKLLEQIYENYIKEFTNKVFNSITLLRTSPLEQVSDLYFKDFVNIVCNSEASLKDISVLSYILKCKIGNEKILNPILLHTFWWEHANSTLAACQLVHMCPDIINYTRDLTSENFDDYLVGEVTNTMLRRIIESQETTELQREIKKVLNLCEKISSFIRTESLQLLQICYDLLLTELIQLKPIKEIIKIGETDDKIFSTQFIHEVFEMFRNIEPKQTNKITFAKQSFVMKSLEIIPFESPSKLELYRNLFVEDPFPLMGKIIKSIFEEENKNEPFEFFTWLVNPEEMLRSLRFEIINGWLEGKGCDSSMATLFCDIIQTTYFAQYNLIKLSPYLHYAIKTLCAKNIKALLKITAIAFMKEFVHKFWDSSIQVGKSQLIEFNFLNFKKIGDFNPNQMLIQLNNYMEISNPLIHSLKIYFIRDLRNREYSMDDIKKFCQGQKNALPWLGSLAWDNNQETRLQFNAYYSLKDYSDMENCFSILYSYNNRDQFNQIFKALKRKESINARISFMGIILNRLHAIRATKDWAHVENQVAGFLNEKIEQMSSLSIIYRQIIKNITTNQCPLLYLDIDTSNSDLLIKSVVGHVIALHSSLPADASPLANLLQNLNNCTGLYILTSSSDVESIILSAVFQRNGQFTRYQCKCGYVYLIGDCGQANGRGKCPECGNMIGGMNHVSEAGNTRLDDAPIRTNLVAKDEKGYIAEAENEDINHNVRNLPPASYRILHLFVHSIIGVWAPSNTANTFLRKNNNVTNDSLAYCMGHIKNDWKVLLKILNCPEESLALLLHAILNRMTLNPPKDSALKTSEEREEWEAKFAQNYVSPLIKNVTNTVTEFRAKLDAALTKTQGSSIIEGEVNQTLLMDQKYKLEHLPRLWRSIGTISFQGFRAYYNSDIEKHETYFPFISVFFRYFDKLEKVKYLWPIVNFVQIISSRLGYRLSRERAQVKSFEDFINEESNYRKSDEIFKYLISNFNDFAKAWNEVINDIDQFQCHELPKPKPDINLKSPISLALVEPKDSGVYLSAILEYLIGLQNNFLQEVLTIPTGNSKALKFLEESYFIQGTGTGAASTESSARFYIQSLKINQTKQNNFINYEWDENILQYSDRNLETGRGQDVIYDLQKIEMDLAHRLVFEKVHIDTLNDSQAYMEPFPYHMELFQGHMRILGDIKTLIPQQQIPSDKISLIMGTQIAEYVNQWMKLSILLENKSFDDLLGAELCLKHLIALYELIEDQVANSVIQYIDEKFKTKITDQVKQEINLAVGFERASDTQKYIKPEIFATALKRFMQRFLDPNRHEHPLNVYITDEGLNLWPANISTELIDDIFPDSLLVCHIYEAYLYISSKIEEIKKKHQQMGGNRNKFKASRNSNDIFSESNYNSDVTTAPIINEFFNGPSSNSSTLPSEIPFNNDFVSGSAGSSRSRNDQQRNRSKKQNKYDAM</sequence>
<dbReference type="Pfam" id="PF20173">
    <property type="entry name" value="ZnF_RZ-type"/>
    <property type="match status" value="1"/>
</dbReference>
<keyword evidence="6" id="KW-0391">Immunity</keyword>